<proteinExistence type="predicted"/>
<feature type="transmembrane region" description="Helical" evidence="6">
    <location>
        <begin position="50"/>
        <end position="70"/>
    </location>
</feature>
<evidence type="ECO:0000256" key="5">
    <source>
        <dbReference type="ARBA" id="ARBA00023136"/>
    </source>
</evidence>
<dbReference type="PANTHER" id="PTHR23531:SF1">
    <property type="entry name" value="QUINOLENE RESISTANCE PROTEIN NORA"/>
    <property type="match status" value="1"/>
</dbReference>
<keyword evidence="9" id="KW-1185">Reference proteome</keyword>
<name>A0A6I6DEJ2_9FIRM</name>
<evidence type="ECO:0000256" key="6">
    <source>
        <dbReference type="SAM" id="Phobius"/>
    </source>
</evidence>
<reference evidence="9" key="1">
    <citation type="journal article" date="2019" name="Microbiology">
        <title>Complete Genome Sequence of an Uncultured Bacterium of the Candidate Phylum Bipolaricaulota.</title>
        <authorList>
            <person name="Kadnikov V.V."/>
            <person name="Mardanov A.V."/>
            <person name="Beletsky A.V."/>
            <person name="Frank Y.A."/>
            <person name="Karnachuk O.V."/>
            <person name="Ravin N.V."/>
        </authorList>
    </citation>
    <scope>NUCLEOTIDE SEQUENCE [LARGE SCALE GENOMIC DNA]</scope>
</reference>
<dbReference type="Gene3D" id="1.20.1250.20">
    <property type="entry name" value="MFS general substrate transporter like domains"/>
    <property type="match status" value="1"/>
</dbReference>
<dbReference type="Pfam" id="PF07690">
    <property type="entry name" value="MFS_1"/>
    <property type="match status" value="1"/>
</dbReference>
<keyword evidence="2" id="KW-0813">Transport</keyword>
<dbReference type="AlphaFoldDB" id="A0A6I6DEJ2"/>
<sequence length="395" mass="43375">MNSNLKVAKEHNNLKGLFFLFPAAFFVFVSIYTSIIVLPHYVLELGGTEFHSGLFNMLYFFSAVLFRIYFGPLADQRGRKLPLLIGVFVYATTPLLFFLVQDLWYLAPVYLYQAIGLASFLSSASSFIADLAPLNRRGTFLGAYRIVTILALLSGPSFAFLLINTYDFKTWFIFQFFMGLLSFMLIAMVKNPEIPVPGGSFGSLERVVSVLRDHKLQPIFLGIALIAVSYGALSTFVSIYTEQFTQISNPGIYFTYYGLAGIFATLSTGYIVDRFGAPLVAWPAVMIMGLGVAILFFLPSLPLIFYLSSFLAGAGMAGGLLAFITWLVNSSELEVRATALSVQESTIDSFMALGSFAVGVSSVLIGLPVSFAIIGLLVFALASKKIKRVKKNCHL</sequence>
<dbReference type="PROSITE" id="PS50850">
    <property type="entry name" value="MFS"/>
    <property type="match status" value="1"/>
</dbReference>
<keyword evidence="4 6" id="KW-1133">Transmembrane helix</keyword>
<evidence type="ECO:0000256" key="2">
    <source>
        <dbReference type="ARBA" id="ARBA00022448"/>
    </source>
</evidence>
<dbReference type="KEGG" id="salq:SYNTR_0328"/>
<feature type="transmembrane region" description="Helical" evidence="6">
    <location>
        <begin position="170"/>
        <end position="189"/>
    </location>
</feature>
<dbReference type="InterPro" id="IPR011701">
    <property type="entry name" value="MFS"/>
</dbReference>
<evidence type="ECO:0000313" key="8">
    <source>
        <dbReference type="EMBL" id="QGT98921.1"/>
    </source>
</evidence>
<feature type="transmembrane region" description="Helical" evidence="6">
    <location>
        <begin position="219"/>
        <end position="240"/>
    </location>
</feature>
<dbReference type="InterPro" id="IPR036259">
    <property type="entry name" value="MFS_trans_sf"/>
</dbReference>
<evidence type="ECO:0000256" key="4">
    <source>
        <dbReference type="ARBA" id="ARBA00022989"/>
    </source>
</evidence>
<dbReference type="GO" id="GO:0005886">
    <property type="term" value="C:plasma membrane"/>
    <property type="evidence" value="ECO:0007669"/>
    <property type="project" value="UniProtKB-SubCell"/>
</dbReference>
<feature type="transmembrane region" description="Helical" evidence="6">
    <location>
        <begin position="279"/>
        <end position="298"/>
    </location>
</feature>
<organism evidence="8 9">
    <name type="scientific">Candidatus Syntrophocurvum alkaliphilum</name>
    <dbReference type="NCBI Taxonomy" id="2293317"/>
    <lineage>
        <taxon>Bacteria</taxon>
        <taxon>Bacillati</taxon>
        <taxon>Bacillota</taxon>
        <taxon>Clostridia</taxon>
        <taxon>Eubacteriales</taxon>
        <taxon>Syntrophomonadaceae</taxon>
        <taxon>Candidatus Syntrophocurvum</taxon>
    </lineage>
</organism>
<evidence type="ECO:0000256" key="3">
    <source>
        <dbReference type="ARBA" id="ARBA00022692"/>
    </source>
</evidence>
<feature type="transmembrane region" description="Helical" evidence="6">
    <location>
        <begin position="364"/>
        <end position="382"/>
    </location>
</feature>
<protein>
    <submittedName>
        <fullName evidence="8">Putative MFS-type transporter</fullName>
    </submittedName>
</protein>
<keyword evidence="3 6" id="KW-0812">Transmembrane</keyword>
<dbReference type="GO" id="GO:0022857">
    <property type="term" value="F:transmembrane transporter activity"/>
    <property type="evidence" value="ECO:0007669"/>
    <property type="project" value="InterPro"/>
</dbReference>
<dbReference type="Proteomes" id="UP000426444">
    <property type="component" value="Chromosome"/>
</dbReference>
<feature type="transmembrane region" description="Helical" evidence="6">
    <location>
        <begin position="82"/>
        <end position="104"/>
    </location>
</feature>
<accession>A0A6I6DEJ2</accession>
<keyword evidence="5 6" id="KW-0472">Membrane</keyword>
<dbReference type="EMBL" id="CP046457">
    <property type="protein sequence ID" value="QGT98921.1"/>
    <property type="molecule type" value="Genomic_DNA"/>
</dbReference>
<feature type="transmembrane region" description="Helical" evidence="6">
    <location>
        <begin position="16"/>
        <end position="38"/>
    </location>
</feature>
<evidence type="ECO:0000256" key="1">
    <source>
        <dbReference type="ARBA" id="ARBA00004651"/>
    </source>
</evidence>
<dbReference type="InterPro" id="IPR052714">
    <property type="entry name" value="MFS_Exporter"/>
</dbReference>
<feature type="domain" description="Major facilitator superfamily (MFS) profile" evidence="7">
    <location>
        <begin position="16"/>
        <end position="387"/>
    </location>
</feature>
<feature type="transmembrane region" description="Helical" evidence="6">
    <location>
        <begin position="252"/>
        <end position="272"/>
    </location>
</feature>
<comment type="subcellular location">
    <subcellularLocation>
        <location evidence="1">Cell membrane</location>
        <topology evidence="1">Multi-pass membrane protein</topology>
    </subcellularLocation>
</comment>
<feature type="transmembrane region" description="Helical" evidence="6">
    <location>
        <begin position="143"/>
        <end position="164"/>
    </location>
</feature>
<dbReference type="OrthoDB" id="9814001at2"/>
<dbReference type="SUPFAM" id="SSF103473">
    <property type="entry name" value="MFS general substrate transporter"/>
    <property type="match status" value="1"/>
</dbReference>
<dbReference type="PANTHER" id="PTHR23531">
    <property type="entry name" value="QUINOLENE RESISTANCE PROTEIN NORA"/>
    <property type="match status" value="1"/>
</dbReference>
<dbReference type="InterPro" id="IPR020846">
    <property type="entry name" value="MFS_dom"/>
</dbReference>
<dbReference type="RefSeq" id="WP_156202865.1">
    <property type="nucleotide sequence ID" value="NZ_CP046457.1"/>
</dbReference>
<gene>
    <name evidence="8" type="ORF">SYNTR_0328</name>
</gene>
<evidence type="ECO:0000313" key="9">
    <source>
        <dbReference type="Proteomes" id="UP000426444"/>
    </source>
</evidence>
<evidence type="ECO:0000259" key="7">
    <source>
        <dbReference type="PROSITE" id="PS50850"/>
    </source>
</evidence>
<feature type="transmembrane region" description="Helical" evidence="6">
    <location>
        <begin position="304"/>
        <end position="328"/>
    </location>
</feature>